<evidence type="ECO:0000313" key="2">
    <source>
        <dbReference type="EnsemblMetazoa" id="ASIC020803-PA"/>
    </source>
</evidence>
<proteinExistence type="predicted"/>
<dbReference type="GO" id="GO:0016787">
    <property type="term" value="F:hydrolase activity"/>
    <property type="evidence" value="ECO:0007669"/>
    <property type="project" value="UniProtKB-KW"/>
</dbReference>
<dbReference type="Proteomes" id="UP000030765">
    <property type="component" value="Unassembled WGS sequence"/>
</dbReference>
<accession>A0A084WQR6</accession>
<reference evidence="1 3" key="1">
    <citation type="journal article" date="2014" name="BMC Genomics">
        <title>Genome sequence of Anopheles sinensis provides insight into genetics basis of mosquito competence for malaria parasites.</title>
        <authorList>
            <person name="Zhou D."/>
            <person name="Zhang D."/>
            <person name="Ding G."/>
            <person name="Shi L."/>
            <person name="Hou Q."/>
            <person name="Ye Y."/>
            <person name="Xu Y."/>
            <person name="Zhou H."/>
            <person name="Xiong C."/>
            <person name="Li S."/>
            <person name="Yu J."/>
            <person name="Hong S."/>
            <person name="Yu X."/>
            <person name="Zou P."/>
            <person name="Chen C."/>
            <person name="Chang X."/>
            <person name="Wang W."/>
            <person name="Lv Y."/>
            <person name="Sun Y."/>
            <person name="Ma L."/>
            <person name="Shen B."/>
            <person name="Zhu C."/>
        </authorList>
    </citation>
    <scope>NUCLEOTIDE SEQUENCE [LARGE SCALE GENOMIC DNA]</scope>
</reference>
<dbReference type="EMBL" id="ATLV01025676">
    <property type="status" value="NOT_ANNOTATED_CDS"/>
    <property type="molecule type" value="Genomic_DNA"/>
</dbReference>
<dbReference type="EMBL" id="KE525397">
    <property type="protein sequence ID" value="KFB52560.1"/>
    <property type="molecule type" value="Genomic_DNA"/>
</dbReference>
<dbReference type="EnsemblMetazoa" id="ASIC020803-RA">
    <property type="protein sequence ID" value="ASIC020803-PA"/>
    <property type="gene ID" value="ASIC020803"/>
</dbReference>
<evidence type="ECO:0000313" key="1">
    <source>
        <dbReference type="EMBL" id="KFB52560.1"/>
    </source>
</evidence>
<keyword evidence="1" id="KW-0378">Hydrolase</keyword>
<protein>
    <submittedName>
        <fullName evidence="1 2">Peptidyl-tRNA hydrolase domain-containing protein</fullName>
    </submittedName>
</protein>
<dbReference type="VEuPathDB" id="VectorBase:ASIC020803"/>
<sequence>MARLDGKINHQDINREGVMLICTGQTQSTSIETGEGLQGLLEIGLVVSCQPEAPELLAT</sequence>
<reference evidence="2" key="2">
    <citation type="submission" date="2020-05" db="UniProtKB">
        <authorList>
            <consortium name="EnsemblMetazoa"/>
        </authorList>
    </citation>
    <scope>IDENTIFICATION</scope>
</reference>
<evidence type="ECO:0000313" key="3">
    <source>
        <dbReference type="Proteomes" id="UP000030765"/>
    </source>
</evidence>
<organism evidence="1">
    <name type="scientific">Anopheles sinensis</name>
    <name type="common">Mosquito</name>
    <dbReference type="NCBI Taxonomy" id="74873"/>
    <lineage>
        <taxon>Eukaryota</taxon>
        <taxon>Metazoa</taxon>
        <taxon>Ecdysozoa</taxon>
        <taxon>Arthropoda</taxon>
        <taxon>Hexapoda</taxon>
        <taxon>Insecta</taxon>
        <taxon>Pterygota</taxon>
        <taxon>Neoptera</taxon>
        <taxon>Endopterygota</taxon>
        <taxon>Diptera</taxon>
        <taxon>Nematocera</taxon>
        <taxon>Culicoidea</taxon>
        <taxon>Culicidae</taxon>
        <taxon>Anophelinae</taxon>
        <taxon>Anopheles</taxon>
    </lineage>
</organism>
<dbReference type="AlphaFoldDB" id="A0A084WQR6"/>
<name>A0A084WQR6_ANOSI</name>
<keyword evidence="3" id="KW-1185">Reference proteome</keyword>
<gene>
    <name evidence="1" type="ORF">ZHAS_00020803</name>
</gene>